<evidence type="ECO:0008006" key="3">
    <source>
        <dbReference type="Google" id="ProtNLM"/>
    </source>
</evidence>
<organism evidence="1 2">
    <name type="scientific">Halobacillus alkaliphilus</name>
    <dbReference type="NCBI Taxonomy" id="396056"/>
    <lineage>
        <taxon>Bacteria</taxon>
        <taxon>Bacillati</taxon>
        <taxon>Bacillota</taxon>
        <taxon>Bacilli</taxon>
        <taxon>Bacillales</taxon>
        <taxon>Bacillaceae</taxon>
        <taxon>Halobacillus</taxon>
    </lineage>
</organism>
<sequence length="57" mass="6833">MSRLRDAVIQRRNYLICQLSQTRNYKYKRDNLLNMPLQNLENEYDLLKDKIGSPVCS</sequence>
<reference evidence="2" key="1">
    <citation type="submission" date="2016-10" db="EMBL/GenBank/DDBJ databases">
        <authorList>
            <person name="Varghese N."/>
            <person name="Submissions S."/>
        </authorList>
    </citation>
    <scope>NUCLEOTIDE SEQUENCE [LARGE SCALE GENOMIC DNA]</scope>
    <source>
        <strain evidence="2">FP5</strain>
    </source>
</reference>
<dbReference type="RefSeq" id="WP_175477821.1">
    <property type="nucleotide sequence ID" value="NZ_FOOG01000009.1"/>
</dbReference>
<dbReference type="EMBL" id="FOOG01000009">
    <property type="protein sequence ID" value="SFF79055.1"/>
    <property type="molecule type" value="Genomic_DNA"/>
</dbReference>
<protein>
    <recommendedName>
        <fullName evidence="3">Fur-regulated basic protein A</fullName>
    </recommendedName>
</protein>
<evidence type="ECO:0000313" key="1">
    <source>
        <dbReference type="EMBL" id="SFF79055.1"/>
    </source>
</evidence>
<keyword evidence="2" id="KW-1185">Reference proteome</keyword>
<name>A0A1I2LIG1_9BACI</name>
<dbReference type="AlphaFoldDB" id="A0A1I2LIG1"/>
<accession>A0A1I2LIG1</accession>
<dbReference type="Proteomes" id="UP000198897">
    <property type="component" value="Unassembled WGS sequence"/>
</dbReference>
<proteinExistence type="predicted"/>
<evidence type="ECO:0000313" key="2">
    <source>
        <dbReference type="Proteomes" id="UP000198897"/>
    </source>
</evidence>
<gene>
    <name evidence="1" type="ORF">SAMN05216353_10943</name>
</gene>